<dbReference type="Proteomes" id="UP000324800">
    <property type="component" value="Unassembled WGS sequence"/>
</dbReference>
<gene>
    <name evidence="1" type="ORF">EZS28_054955</name>
</gene>
<name>A0A5J4QBH6_9EUKA</name>
<evidence type="ECO:0000313" key="2">
    <source>
        <dbReference type="Proteomes" id="UP000324800"/>
    </source>
</evidence>
<feature type="non-terminal residue" evidence="1">
    <location>
        <position position="95"/>
    </location>
</feature>
<proteinExistence type="predicted"/>
<comment type="caution">
    <text evidence="1">The sequence shown here is derived from an EMBL/GenBank/DDBJ whole genome shotgun (WGS) entry which is preliminary data.</text>
</comment>
<protein>
    <submittedName>
        <fullName evidence="1">Uncharacterized protein</fullName>
    </submittedName>
</protein>
<dbReference type="AlphaFoldDB" id="A0A5J4QBH6"/>
<dbReference type="EMBL" id="SNRW01046255">
    <property type="protein sequence ID" value="KAA6318388.1"/>
    <property type="molecule type" value="Genomic_DNA"/>
</dbReference>
<evidence type="ECO:0000313" key="1">
    <source>
        <dbReference type="EMBL" id="KAA6318388.1"/>
    </source>
</evidence>
<reference evidence="1 2" key="1">
    <citation type="submission" date="2019-03" db="EMBL/GenBank/DDBJ databases">
        <title>Single cell metagenomics reveals metabolic interactions within the superorganism composed of flagellate Streblomastix strix and complex community of Bacteroidetes bacteria on its surface.</title>
        <authorList>
            <person name="Treitli S.C."/>
            <person name="Kolisko M."/>
            <person name="Husnik F."/>
            <person name="Keeling P."/>
            <person name="Hampl V."/>
        </authorList>
    </citation>
    <scope>NUCLEOTIDE SEQUENCE [LARGE SCALE GENOMIC DNA]</scope>
    <source>
        <strain evidence="1">ST1C</strain>
    </source>
</reference>
<accession>A0A5J4QBH6</accession>
<organism evidence="1 2">
    <name type="scientific">Streblomastix strix</name>
    <dbReference type="NCBI Taxonomy" id="222440"/>
    <lineage>
        <taxon>Eukaryota</taxon>
        <taxon>Metamonada</taxon>
        <taxon>Preaxostyla</taxon>
        <taxon>Oxymonadida</taxon>
        <taxon>Streblomastigidae</taxon>
        <taxon>Streblomastix</taxon>
    </lineage>
</organism>
<sequence length="95" mass="10746">MKLIKVLLLDGVTTYSTIREFLKVAKEGDLFICGNLDTEIKPENVKIFIRYDKGRETVSYLQFLASMTVCFLGVLKEPCHPQGQSPQALIPRNGR</sequence>